<feature type="transmembrane region" description="Helical" evidence="2">
    <location>
        <begin position="124"/>
        <end position="144"/>
    </location>
</feature>
<dbReference type="RefSeq" id="WP_245829996.1">
    <property type="nucleotide sequence ID" value="NZ_FUKP01000067.1"/>
</dbReference>
<name>A0A1R4JUY3_9MICC</name>
<feature type="domain" description="CAAX prenyl protease 2/Lysostaphin resistance protein A-like" evidence="3">
    <location>
        <begin position="165"/>
        <end position="283"/>
    </location>
</feature>
<dbReference type="EMBL" id="FUKP01000067">
    <property type="protein sequence ID" value="SJN35772.1"/>
    <property type="molecule type" value="Genomic_DNA"/>
</dbReference>
<feature type="compositionally biased region" description="Polar residues" evidence="1">
    <location>
        <begin position="1"/>
        <end position="18"/>
    </location>
</feature>
<dbReference type="Pfam" id="PF02517">
    <property type="entry name" value="Rce1-like"/>
    <property type="match status" value="1"/>
</dbReference>
<evidence type="ECO:0000256" key="1">
    <source>
        <dbReference type="SAM" id="MobiDB-lite"/>
    </source>
</evidence>
<keyword evidence="2" id="KW-1133">Transmembrane helix</keyword>
<accession>A0A1R4JUY3</accession>
<sequence length="300" mass="32208">MSTSGTTTQASQCPTTARPSGALPAPSARTVRWEVAIVLGLSLGKSAVYAVVQLLDKMTQGPLQDQTTVLNPVLNNRWVFDLTYQLLNIGFALVPVALVLHLVRLHGRNPFRAFGLDFRRPWADLGWGALLFLVMGVGTLAVYAGGRALGATTAIVGSAMDDAWYAVPVLVLSALRHALVEEVIVVAWMVDRLSYLQQLRSCGLAGEQAPQLPAPRTTDTGAFLPVRVTTIVIGLAVLRAGYHLYQGIGPGLGNAAMGVVFVLFYLRWRRVMPLVVAHLLLDVTGFVAAPLLAQLGWFGT</sequence>
<feature type="transmembrane region" description="Helical" evidence="2">
    <location>
        <begin position="222"/>
        <end position="242"/>
    </location>
</feature>
<feature type="transmembrane region" description="Helical" evidence="2">
    <location>
        <begin position="248"/>
        <end position="268"/>
    </location>
</feature>
<dbReference type="Proteomes" id="UP000196230">
    <property type="component" value="Unassembled WGS sequence"/>
</dbReference>
<evidence type="ECO:0000256" key="2">
    <source>
        <dbReference type="SAM" id="Phobius"/>
    </source>
</evidence>
<feature type="transmembrane region" description="Helical" evidence="2">
    <location>
        <begin position="275"/>
        <end position="297"/>
    </location>
</feature>
<gene>
    <name evidence="4" type="ORF">FM125_10845</name>
</gene>
<dbReference type="InterPro" id="IPR003675">
    <property type="entry name" value="Rce1/LyrA-like_dom"/>
</dbReference>
<dbReference type="AlphaFoldDB" id="A0A1R4JUY3"/>
<evidence type="ECO:0000259" key="3">
    <source>
        <dbReference type="Pfam" id="PF02517"/>
    </source>
</evidence>
<feature type="transmembrane region" description="Helical" evidence="2">
    <location>
        <begin position="82"/>
        <end position="103"/>
    </location>
</feature>
<proteinExistence type="predicted"/>
<evidence type="ECO:0000313" key="4">
    <source>
        <dbReference type="EMBL" id="SJN35772.1"/>
    </source>
</evidence>
<protein>
    <submittedName>
        <fullName evidence="4">Abortive infection protein</fullName>
    </submittedName>
</protein>
<dbReference type="GO" id="GO:0080120">
    <property type="term" value="P:CAAX-box protein maturation"/>
    <property type="evidence" value="ECO:0007669"/>
    <property type="project" value="UniProtKB-ARBA"/>
</dbReference>
<keyword evidence="2" id="KW-0472">Membrane</keyword>
<reference evidence="4 5" key="1">
    <citation type="submission" date="2017-02" db="EMBL/GenBank/DDBJ databases">
        <authorList>
            <person name="Peterson S.W."/>
        </authorList>
    </citation>
    <scope>NUCLEOTIDE SEQUENCE [LARGE SCALE GENOMIC DNA]</scope>
    <source>
        <strain evidence="4 5">2B3F</strain>
    </source>
</reference>
<evidence type="ECO:0000313" key="5">
    <source>
        <dbReference type="Proteomes" id="UP000196230"/>
    </source>
</evidence>
<dbReference type="GO" id="GO:0004175">
    <property type="term" value="F:endopeptidase activity"/>
    <property type="evidence" value="ECO:0007669"/>
    <property type="project" value="UniProtKB-ARBA"/>
</dbReference>
<feature type="region of interest" description="Disordered" evidence="1">
    <location>
        <begin position="1"/>
        <end position="24"/>
    </location>
</feature>
<organism evidence="4 5">
    <name type="scientific">Micrococcus lylae</name>
    <dbReference type="NCBI Taxonomy" id="1273"/>
    <lineage>
        <taxon>Bacteria</taxon>
        <taxon>Bacillati</taxon>
        <taxon>Actinomycetota</taxon>
        <taxon>Actinomycetes</taxon>
        <taxon>Micrococcales</taxon>
        <taxon>Micrococcaceae</taxon>
        <taxon>Micrococcus</taxon>
    </lineage>
</organism>
<keyword evidence="2" id="KW-0812">Transmembrane</keyword>